<sequence length="73" mass="7327">AEEPLVRGLVRARGPRRPGRAARAAEGGRGGRRRPGGGAGRRAAAGAPVGRHGPDARGAGLLARDGGSQETRV</sequence>
<feature type="compositionally biased region" description="Low complexity" evidence="1">
    <location>
        <begin position="1"/>
        <end position="12"/>
    </location>
</feature>
<feature type="non-terminal residue" evidence="2">
    <location>
        <position position="1"/>
    </location>
</feature>
<keyword evidence="3" id="KW-1185">Reference proteome</keyword>
<organism evidence="2 3">
    <name type="scientific">Monoraphidium neglectum</name>
    <dbReference type="NCBI Taxonomy" id="145388"/>
    <lineage>
        <taxon>Eukaryota</taxon>
        <taxon>Viridiplantae</taxon>
        <taxon>Chlorophyta</taxon>
        <taxon>core chlorophytes</taxon>
        <taxon>Chlorophyceae</taxon>
        <taxon>CS clade</taxon>
        <taxon>Sphaeropleales</taxon>
        <taxon>Selenastraceae</taxon>
        <taxon>Monoraphidium</taxon>
    </lineage>
</organism>
<dbReference type="AlphaFoldDB" id="A0A0D2N2C3"/>
<accession>A0A0D2N2C3</accession>
<evidence type="ECO:0000313" key="3">
    <source>
        <dbReference type="Proteomes" id="UP000054498"/>
    </source>
</evidence>
<reference evidence="2 3" key="1">
    <citation type="journal article" date="2013" name="BMC Genomics">
        <title>Reconstruction of the lipid metabolism for the microalga Monoraphidium neglectum from its genome sequence reveals characteristics suitable for biofuel production.</title>
        <authorList>
            <person name="Bogen C."/>
            <person name="Al-Dilaimi A."/>
            <person name="Albersmeier A."/>
            <person name="Wichmann J."/>
            <person name="Grundmann M."/>
            <person name="Rupp O."/>
            <person name="Lauersen K.J."/>
            <person name="Blifernez-Klassen O."/>
            <person name="Kalinowski J."/>
            <person name="Goesmann A."/>
            <person name="Mussgnug J.H."/>
            <person name="Kruse O."/>
        </authorList>
    </citation>
    <scope>NUCLEOTIDE SEQUENCE [LARGE SCALE GENOMIC DNA]</scope>
    <source>
        <strain evidence="2 3">SAG 48.87</strain>
    </source>
</reference>
<evidence type="ECO:0000313" key="2">
    <source>
        <dbReference type="EMBL" id="KIZ00356.1"/>
    </source>
</evidence>
<dbReference type="KEGG" id="mng:MNEG_7610"/>
<dbReference type="Proteomes" id="UP000054498">
    <property type="component" value="Unassembled WGS sequence"/>
</dbReference>
<proteinExistence type="predicted"/>
<dbReference type="GeneID" id="25740486"/>
<feature type="compositionally biased region" description="Low complexity" evidence="1">
    <location>
        <begin position="41"/>
        <end position="66"/>
    </location>
</feature>
<dbReference type="RefSeq" id="XP_013899375.1">
    <property type="nucleotide sequence ID" value="XM_014043921.1"/>
</dbReference>
<dbReference type="EMBL" id="KK101581">
    <property type="protein sequence ID" value="KIZ00356.1"/>
    <property type="molecule type" value="Genomic_DNA"/>
</dbReference>
<gene>
    <name evidence="2" type="ORF">MNEG_7610</name>
</gene>
<protein>
    <submittedName>
        <fullName evidence="2">Uncharacterized protein</fullName>
    </submittedName>
</protein>
<feature type="non-terminal residue" evidence="2">
    <location>
        <position position="73"/>
    </location>
</feature>
<name>A0A0D2N2C3_9CHLO</name>
<evidence type="ECO:0000256" key="1">
    <source>
        <dbReference type="SAM" id="MobiDB-lite"/>
    </source>
</evidence>
<feature type="region of interest" description="Disordered" evidence="1">
    <location>
        <begin position="1"/>
        <end position="73"/>
    </location>
</feature>